<reference evidence="8" key="1">
    <citation type="submission" date="2023-03" db="EMBL/GenBank/DDBJ databases">
        <authorList>
            <person name="Julca I."/>
        </authorList>
    </citation>
    <scope>NUCLEOTIDE SEQUENCE</scope>
</reference>
<dbReference type="InterPro" id="IPR027443">
    <property type="entry name" value="IPNS-like_sf"/>
</dbReference>
<dbReference type="GO" id="GO:0031418">
    <property type="term" value="F:L-ascorbic acid binding"/>
    <property type="evidence" value="ECO:0007669"/>
    <property type="project" value="UniProtKB-KW"/>
</dbReference>
<gene>
    <name evidence="8" type="ORF">OLC1_LOCUS24145</name>
</gene>
<keyword evidence="2 6" id="KW-0479">Metal-binding</keyword>
<keyword evidence="4 6" id="KW-0560">Oxidoreductase</keyword>
<dbReference type="Gene3D" id="2.60.120.330">
    <property type="entry name" value="B-lactam Antibiotic, Isopenicillin N Synthase, Chain"/>
    <property type="match status" value="1"/>
</dbReference>
<sequence length="368" mass="40966">MVVKGDASTGGAEQKNYDRASEITAFDETKSGVKGLVDAGILKVPRMFHSPPDDNFVKSSDEYSIPVVDLEGIDGDPTRRKEAVEIIRGASGKSGFFQIVNHSIPAEVLDEMLDGTRKFYDQDDEVKKQYYTRDGSKTVVYNSNFDLFSAPFANWRDTSYVNMAPKPPNPDELPEVCRDILIKYTEHVIKLGRFLFELLSEALGLNPNHLNDMGCSEGLAVLYHCYPACPEPERTLGATGHSDYDFLTVLLQDHIGGLQVLYDNHWVDVSPVPGALVVNIGDLLQLISNDKFKSSQHRVLANNAGPRFSVACFFTTGLAPYSKKYGPIKELLSEDNPPIYRETTVRDYSLYYNSKGLGRSSALVDFRL</sequence>
<dbReference type="AlphaFoldDB" id="A0AAV1EEW1"/>
<comment type="similarity">
    <text evidence="1 6">Belongs to the iron/ascorbate-dependent oxidoreductase family.</text>
</comment>
<accession>A0AAV1EEW1</accession>
<dbReference type="Pfam" id="PF14226">
    <property type="entry name" value="DIOX_N"/>
    <property type="match status" value="1"/>
</dbReference>
<organism evidence="8 9">
    <name type="scientific">Oldenlandia corymbosa var. corymbosa</name>
    <dbReference type="NCBI Taxonomy" id="529605"/>
    <lineage>
        <taxon>Eukaryota</taxon>
        <taxon>Viridiplantae</taxon>
        <taxon>Streptophyta</taxon>
        <taxon>Embryophyta</taxon>
        <taxon>Tracheophyta</taxon>
        <taxon>Spermatophyta</taxon>
        <taxon>Magnoliopsida</taxon>
        <taxon>eudicotyledons</taxon>
        <taxon>Gunneridae</taxon>
        <taxon>Pentapetalae</taxon>
        <taxon>asterids</taxon>
        <taxon>lamiids</taxon>
        <taxon>Gentianales</taxon>
        <taxon>Rubiaceae</taxon>
        <taxon>Rubioideae</taxon>
        <taxon>Spermacoceae</taxon>
        <taxon>Hedyotis-Oldenlandia complex</taxon>
        <taxon>Oldenlandia</taxon>
    </lineage>
</organism>
<dbReference type="GO" id="GO:0009805">
    <property type="term" value="P:coumarin biosynthetic process"/>
    <property type="evidence" value="ECO:0007669"/>
    <property type="project" value="UniProtKB-ARBA"/>
</dbReference>
<dbReference type="PROSITE" id="PS51471">
    <property type="entry name" value="FE2OG_OXY"/>
    <property type="match status" value="1"/>
</dbReference>
<dbReference type="GO" id="GO:0016706">
    <property type="term" value="F:2-oxoglutarate-dependent dioxygenase activity"/>
    <property type="evidence" value="ECO:0007669"/>
    <property type="project" value="UniProtKB-ARBA"/>
</dbReference>
<protein>
    <submittedName>
        <fullName evidence="8">OLC1v1019761C1</fullName>
    </submittedName>
</protein>
<dbReference type="SUPFAM" id="SSF51197">
    <property type="entry name" value="Clavaminate synthase-like"/>
    <property type="match status" value="1"/>
</dbReference>
<evidence type="ECO:0000256" key="5">
    <source>
        <dbReference type="ARBA" id="ARBA00023004"/>
    </source>
</evidence>
<dbReference type="InterPro" id="IPR044861">
    <property type="entry name" value="IPNS-like_FE2OG_OXY"/>
</dbReference>
<evidence type="ECO:0000313" key="8">
    <source>
        <dbReference type="EMBL" id="CAI9118226.1"/>
    </source>
</evidence>
<keyword evidence="9" id="KW-1185">Reference proteome</keyword>
<name>A0AAV1EEW1_OLDCO</name>
<dbReference type="InterPro" id="IPR005123">
    <property type="entry name" value="Oxoglu/Fe-dep_dioxygenase_dom"/>
</dbReference>
<dbReference type="InterPro" id="IPR026992">
    <property type="entry name" value="DIOX_N"/>
</dbReference>
<dbReference type="GO" id="GO:0002238">
    <property type="term" value="P:response to molecule of fungal origin"/>
    <property type="evidence" value="ECO:0007669"/>
    <property type="project" value="UniProtKB-ARBA"/>
</dbReference>
<evidence type="ECO:0000256" key="3">
    <source>
        <dbReference type="ARBA" id="ARBA00022896"/>
    </source>
</evidence>
<dbReference type="PANTHER" id="PTHR10209">
    <property type="entry name" value="OXIDOREDUCTASE, 2OG-FE II OXYGENASE FAMILY PROTEIN"/>
    <property type="match status" value="1"/>
</dbReference>
<feature type="domain" description="Fe2OG dioxygenase" evidence="7">
    <location>
        <begin position="217"/>
        <end position="317"/>
    </location>
</feature>
<evidence type="ECO:0000256" key="4">
    <source>
        <dbReference type="ARBA" id="ARBA00023002"/>
    </source>
</evidence>
<dbReference type="FunFam" id="2.60.120.330:FF:000005">
    <property type="entry name" value="1-aminocyclopropane-1-carboxylate oxidase homolog 1"/>
    <property type="match status" value="1"/>
</dbReference>
<keyword evidence="5 6" id="KW-0408">Iron</keyword>
<proteinExistence type="inferred from homology"/>
<evidence type="ECO:0000313" key="9">
    <source>
        <dbReference type="Proteomes" id="UP001161247"/>
    </source>
</evidence>
<evidence type="ECO:0000259" key="7">
    <source>
        <dbReference type="PROSITE" id="PS51471"/>
    </source>
</evidence>
<dbReference type="GO" id="GO:0046872">
    <property type="term" value="F:metal ion binding"/>
    <property type="evidence" value="ECO:0007669"/>
    <property type="project" value="UniProtKB-KW"/>
</dbReference>
<evidence type="ECO:0000256" key="6">
    <source>
        <dbReference type="RuleBase" id="RU003682"/>
    </source>
</evidence>
<dbReference type="Pfam" id="PF03171">
    <property type="entry name" value="2OG-FeII_Oxy"/>
    <property type="match status" value="1"/>
</dbReference>
<evidence type="ECO:0000256" key="2">
    <source>
        <dbReference type="ARBA" id="ARBA00022723"/>
    </source>
</evidence>
<keyword evidence="3" id="KW-0847">Vitamin C</keyword>
<evidence type="ECO:0000256" key="1">
    <source>
        <dbReference type="ARBA" id="ARBA00008056"/>
    </source>
</evidence>
<dbReference type="PANTHER" id="PTHR10209:SF859">
    <property type="entry name" value="OS03G0690500 PROTEIN"/>
    <property type="match status" value="1"/>
</dbReference>
<dbReference type="Proteomes" id="UP001161247">
    <property type="component" value="Chromosome 9"/>
</dbReference>
<dbReference type="EMBL" id="OX459126">
    <property type="protein sequence ID" value="CAI9118226.1"/>
    <property type="molecule type" value="Genomic_DNA"/>
</dbReference>